<dbReference type="EMBL" id="CM042032">
    <property type="protein sequence ID" value="KAI3777492.1"/>
    <property type="molecule type" value="Genomic_DNA"/>
</dbReference>
<sequence length="102" mass="12060">METTVNLITKLTLFKIRKKKKFKKVQKDNSFEKMKKTFNRTRKHGLASTRRIKRKEREDQLTTDVDVLETTKKASSSRNKRKEREDQSMLDVDVGKTNKKGT</sequence>
<gene>
    <name evidence="1" type="ORF">L1987_47292</name>
</gene>
<organism evidence="1 2">
    <name type="scientific">Smallanthus sonchifolius</name>
    <dbReference type="NCBI Taxonomy" id="185202"/>
    <lineage>
        <taxon>Eukaryota</taxon>
        <taxon>Viridiplantae</taxon>
        <taxon>Streptophyta</taxon>
        <taxon>Embryophyta</taxon>
        <taxon>Tracheophyta</taxon>
        <taxon>Spermatophyta</taxon>
        <taxon>Magnoliopsida</taxon>
        <taxon>eudicotyledons</taxon>
        <taxon>Gunneridae</taxon>
        <taxon>Pentapetalae</taxon>
        <taxon>asterids</taxon>
        <taxon>campanulids</taxon>
        <taxon>Asterales</taxon>
        <taxon>Asteraceae</taxon>
        <taxon>Asteroideae</taxon>
        <taxon>Heliantheae alliance</taxon>
        <taxon>Millerieae</taxon>
        <taxon>Smallanthus</taxon>
    </lineage>
</organism>
<evidence type="ECO:0000313" key="1">
    <source>
        <dbReference type="EMBL" id="KAI3777492.1"/>
    </source>
</evidence>
<protein>
    <submittedName>
        <fullName evidence="1">Uncharacterized protein</fullName>
    </submittedName>
</protein>
<keyword evidence="2" id="KW-1185">Reference proteome</keyword>
<reference evidence="2" key="1">
    <citation type="journal article" date="2022" name="Mol. Ecol. Resour.">
        <title>The genomes of chicory, endive, great burdock and yacon provide insights into Asteraceae palaeo-polyploidization history and plant inulin production.</title>
        <authorList>
            <person name="Fan W."/>
            <person name="Wang S."/>
            <person name="Wang H."/>
            <person name="Wang A."/>
            <person name="Jiang F."/>
            <person name="Liu H."/>
            <person name="Zhao H."/>
            <person name="Xu D."/>
            <person name="Zhang Y."/>
        </authorList>
    </citation>
    <scope>NUCLEOTIDE SEQUENCE [LARGE SCALE GENOMIC DNA]</scope>
    <source>
        <strain evidence="2">cv. Yunnan</strain>
    </source>
</reference>
<proteinExistence type="predicted"/>
<name>A0ACB9G3X0_9ASTR</name>
<reference evidence="1 2" key="2">
    <citation type="journal article" date="2022" name="Mol. Ecol. Resour.">
        <title>The genomes of chicory, endive, great burdock and yacon provide insights into Asteraceae paleo-polyploidization history and plant inulin production.</title>
        <authorList>
            <person name="Fan W."/>
            <person name="Wang S."/>
            <person name="Wang H."/>
            <person name="Wang A."/>
            <person name="Jiang F."/>
            <person name="Liu H."/>
            <person name="Zhao H."/>
            <person name="Xu D."/>
            <person name="Zhang Y."/>
        </authorList>
    </citation>
    <scope>NUCLEOTIDE SEQUENCE [LARGE SCALE GENOMIC DNA]</scope>
    <source>
        <strain evidence="2">cv. Yunnan</strain>
        <tissue evidence="1">Leaves</tissue>
    </source>
</reference>
<evidence type="ECO:0000313" key="2">
    <source>
        <dbReference type="Proteomes" id="UP001056120"/>
    </source>
</evidence>
<accession>A0ACB9G3X0</accession>
<dbReference type="Proteomes" id="UP001056120">
    <property type="component" value="Linkage Group LG15"/>
</dbReference>
<comment type="caution">
    <text evidence="1">The sequence shown here is derived from an EMBL/GenBank/DDBJ whole genome shotgun (WGS) entry which is preliminary data.</text>
</comment>